<dbReference type="EMBL" id="JAWZXF010000040">
    <property type="protein sequence ID" value="MDX7924522.1"/>
    <property type="molecule type" value="Genomic_DNA"/>
</dbReference>
<feature type="domain" description="Immunity protein 63" evidence="1">
    <location>
        <begin position="45"/>
        <end position="125"/>
    </location>
</feature>
<accession>A0AAP6L3Z4</accession>
<organism evidence="2 3">
    <name type="scientific">Aeromonas media</name>
    <dbReference type="NCBI Taxonomy" id="651"/>
    <lineage>
        <taxon>Bacteria</taxon>
        <taxon>Pseudomonadati</taxon>
        <taxon>Pseudomonadota</taxon>
        <taxon>Gammaproteobacteria</taxon>
        <taxon>Aeromonadales</taxon>
        <taxon>Aeromonadaceae</taxon>
        <taxon>Aeromonas</taxon>
    </lineage>
</organism>
<proteinExistence type="predicted"/>
<evidence type="ECO:0000313" key="3">
    <source>
        <dbReference type="Proteomes" id="UP001285835"/>
    </source>
</evidence>
<evidence type="ECO:0000313" key="2">
    <source>
        <dbReference type="EMBL" id="MDX7924522.1"/>
    </source>
</evidence>
<dbReference type="AlphaFoldDB" id="A0AAP6L3Z4"/>
<dbReference type="InterPro" id="IPR028952">
    <property type="entry name" value="Imm63"/>
</dbReference>
<evidence type="ECO:0000259" key="1">
    <source>
        <dbReference type="Pfam" id="PF15599"/>
    </source>
</evidence>
<dbReference type="Proteomes" id="UP001285835">
    <property type="component" value="Unassembled WGS sequence"/>
</dbReference>
<protein>
    <submittedName>
        <fullName evidence="2">Imm63 family immunity protein</fullName>
    </submittedName>
</protein>
<reference evidence="2" key="1">
    <citation type="submission" date="2023-11" db="EMBL/GenBank/DDBJ databases">
        <title>WGS of Aeromonas in Northern Israel.</title>
        <authorList>
            <person name="Hershko Y."/>
        </authorList>
    </citation>
    <scope>NUCLEOTIDE SEQUENCE</scope>
    <source>
        <strain evidence="2">02297</strain>
    </source>
</reference>
<dbReference type="RefSeq" id="WP_319918270.1">
    <property type="nucleotide sequence ID" value="NZ_JAWZXF010000040.1"/>
</dbReference>
<name>A0AAP6L3Z4_AERME</name>
<sequence length="135" mass="15888">MLCSLKDIQAKVDDLASKAGFPPKSISIFSVPMDDGTPYVSIEGGRYNYVFSEKGYEFLRKTTTLLDELLYWIFSDFVFKKAFEYELDNRLLGRDCRRIAFEKYVEYMGRISPEWKIKSRYEIQQILAESPYDDK</sequence>
<comment type="caution">
    <text evidence="2">The sequence shown here is derived from an EMBL/GenBank/DDBJ whole genome shotgun (WGS) entry which is preliminary data.</text>
</comment>
<gene>
    <name evidence="2" type="ORF">SJS82_21665</name>
</gene>
<dbReference type="Pfam" id="PF15599">
    <property type="entry name" value="Imm63"/>
    <property type="match status" value="1"/>
</dbReference>